<gene>
    <name evidence="4" type="primary">wdr95</name>
</gene>
<feature type="repeat" description="WD" evidence="3">
    <location>
        <begin position="376"/>
        <end position="416"/>
    </location>
</feature>
<dbReference type="PROSITE" id="PS50082">
    <property type="entry name" value="WD_REPEATS_2"/>
    <property type="match status" value="5"/>
</dbReference>
<feature type="repeat" description="WD" evidence="3">
    <location>
        <begin position="233"/>
        <end position="269"/>
    </location>
</feature>
<dbReference type="SUPFAM" id="SSF50978">
    <property type="entry name" value="WD40 repeat-like"/>
    <property type="match status" value="2"/>
</dbReference>
<evidence type="ECO:0000256" key="3">
    <source>
        <dbReference type="PROSITE-ProRule" id="PRU00221"/>
    </source>
</evidence>
<evidence type="ECO:0000256" key="2">
    <source>
        <dbReference type="ARBA" id="ARBA00022737"/>
    </source>
</evidence>
<evidence type="ECO:0000313" key="4">
    <source>
        <dbReference type="Ensembl" id="ENSOABP00000044252.2"/>
    </source>
</evidence>
<evidence type="ECO:0000313" key="5">
    <source>
        <dbReference type="Proteomes" id="UP000472276"/>
    </source>
</evidence>
<proteinExistence type="predicted"/>
<reference evidence="4" key="2">
    <citation type="submission" date="2025-09" db="UniProtKB">
        <authorList>
            <consortium name="Ensembl"/>
        </authorList>
    </citation>
    <scope>IDENTIFICATION</scope>
</reference>
<reference evidence="4" key="1">
    <citation type="submission" date="2025-08" db="UniProtKB">
        <authorList>
            <consortium name="Ensembl"/>
        </authorList>
    </citation>
    <scope>IDENTIFICATION</scope>
</reference>
<dbReference type="InterPro" id="IPR019775">
    <property type="entry name" value="WD40_repeat_CS"/>
</dbReference>
<evidence type="ECO:0000256" key="1">
    <source>
        <dbReference type="ARBA" id="ARBA00022574"/>
    </source>
</evidence>
<dbReference type="OMA" id="HYSGKPT"/>
<evidence type="ECO:0008006" key="6">
    <source>
        <dbReference type="Google" id="ProtNLM"/>
    </source>
</evidence>
<dbReference type="Gene3D" id="2.130.10.10">
    <property type="entry name" value="YVTN repeat-like/Quinoprotein amine dehydrogenase"/>
    <property type="match status" value="3"/>
</dbReference>
<dbReference type="InterPro" id="IPR036322">
    <property type="entry name" value="WD40_repeat_dom_sf"/>
</dbReference>
<dbReference type="InterPro" id="IPR051242">
    <property type="entry name" value="WD-EF-hand_domain"/>
</dbReference>
<dbReference type="Proteomes" id="UP000472276">
    <property type="component" value="Unassembled WGS sequence"/>
</dbReference>
<name>A0A668V0C0_OREAU</name>
<organism evidence="4 5">
    <name type="scientific">Oreochromis aureus</name>
    <name type="common">Israeli tilapia</name>
    <name type="synonym">Chromis aureus</name>
    <dbReference type="NCBI Taxonomy" id="47969"/>
    <lineage>
        <taxon>Eukaryota</taxon>
        <taxon>Metazoa</taxon>
        <taxon>Chordata</taxon>
        <taxon>Craniata</taxon>
        <taxon>Vertebrata</taxon>
        <taxon>Euteleostomi</taxon>
        <taxon>Actinopterygii</taxon>
        <taxon>Neopterygii</taxon>
        <taxon>Teleostei</taxon>
        <taxon>Neoteleostei</taxon>
        <taxon>Acanthomorphata</taxon>
        <taxon>Ovalentaria</taxon>
        <taxon>Cichlomorphae</taxon>
        <taxon>Cichliformes</taxon>
        <taxon>Cichlidae</taxon>
        <taxon>African cichlids</taxon>
        <taxon>Pseudocrenilabrinae</taxon>
        <taxon>Oreochromini</taxon>
        <taxon>Oreochromis</taxon>
    </lineage>
</organism>
<dbReference type="PANTHER" id="PTHR44324:SF4">
    <property type="entry name" value="WD40 REPEAT DOMAIN 95"/>
    <property type="match status" value="1"/>
</dbReference>
<dbReference type="InterPro" id="IPR001680">
    <property type="entry name" value="WD40_rpt"/>
</dbReference>
<protein>
    <recommendedName>
        <fullName evidence="6">WD40 repeat domain 95</fullName>
    </recommendedName>
</protein>
<dbReference type="PROSITE" id="PS00678">
    <property type="entry name" value="WD_REPEATS_1"/>
    <property type="match status" value="2"/>
</dbReference>
<sequence>MPKTKTIPNIAIDHAVLSPNVAFIRWKVHHDWVTQIKYFHSLQVVVSSSNEESSSLVIGCLLPLTDAEQQLSEIKETCYEGKSKKIQLSWTPQVRASCDQTVFSIYKGVRTFDLCQKHRLLITGGMDKLIRLWNPHYSGKPTGILKGHSAPIVSIRISSEDNQIFSVSTDCTVKIWHLQDQCCLFTADPKASRIHGDISACAYSTAMKSLYIAADCMTMLPLKLRQRLHRHFTVSHNEPVSCCGYSKEFRQVVSCTEGSVVRVWDFDTGCQRFEFGGTRELSSITCLTFDPKGRRLVTGGRDGSLKIWNFNNGLCLKTLKKDGECREVCDCIFLQVHRNFYVMSVGRDRKIDIYPDIPEDLHHVQRPQASWQDDLKNGHKDDILCMAQCPPSFVATGSSDGEIIVWNVDSGRIQCRFVSPIVAEQQDVKGLDTSVPSIVFLKDSYLKQFSSTTALLSSGAEGCVNLWNVIGGGKFVSSFKASKFQQKITKLAKTEKDVLLYMADRIGYIYVYSMEKLDPEKTSLRAETFWRAHTNTVTGLHVVDNDQVVLTSSTDYTVRLWSAQGEFIGTFGQAESWSIHISSSWIHPGVPFEVLTDPLSMPDHEILNVKTGLSQAINPDMTEEDRGELKVNCIISQKLT</sequence>
<keyword evidence="5" id="KW-1185">Reference proteome</keyword>
<keyword evidence="2" id="KW-0677">Repeat</keyword>
<feature type="repeat" description="WD" evidence="3">
    <location>
        <begin position="282"/>
        <end position="318"/>
    </location>
</feature>
<dbReference type="Pfam" id="PF00400">
    <property type="entry name" value="WD40"/>
    <property type="match status" value="6"/>
</dbReference>
<accession>A0A668V0C0</accession>
<dbReference type="SMART" id="SM00320">
    <property type="entry name" value="WD40"/>
    <property type="match status" value="7"/>
</dbReference>
<dbReference type="PROSITE" id="PS50294">
    <property type="entry name" value="WD_REPEATS_REGION"/>
    <property type="match status" value="4"/>
</dbReference>
<feature type="repeat" description="WD" evidence="3">
    <location>
        <begin position="145"/>
        <end position="186"/>
    </location>
</feature>
<dbReference type="PRINTS" id="PR00320">
    <property type="entry name" value="GPROTEINBRPT"/>
</dbReference>
<dbReference type="Ensembl" id="ENSOABT00000045415.2">
    <property type="protein sequence ID" value="ENSOABP00000044252.2"/>
    <property type="gene ID" value="ENSOABG00000019886.2"/>
</dbReference>
<feature type="repeat" description="WD" evidence="3">
    <location>
        <begin position="530"/>
        <end position="562"/>
    </location>
</feature>
<dbReference type="PANTHER" id="PTHR44324">
    <property type="entry name" value="WD40 REPEAT DOMAIN 95"/>
    <property type="match status" value="1"/>
</dbReference>
<dbReference type="InterPro" id="IPR015943">
    <property type="entry name" value="WD40/YVTN_repeat-like_dom_sf"/>
</dbReference>
<dbReference type="InterPro" id="IPR020472">
    <property type="entry name" value="WD40_PAC1"/>
</dbReference>
<dbReference type="AlphaFoldDB" id="A0A668V0C0"/>
<keyword evidence="1 3" id="KW-0853">WD repeat</keyword>